<organism evidence="2 3">
    <name type="scientific">Pan troglodytes</name>
    <name type="common">Chimpanzee</name>
    <dbReference type="NCBI Taxonomy" id="9598"/>
    <lineage>
        <taxon>Eukaryota</taxon>
        <taxon>Metazoa</taxon>
        <taxon>Chordata</taxon>
        <taxon>Craniata</taxon>
        <taxon>Vertebrata</taxon>
        <taxon>Euteleostomi</taxon>
        <taxon>Mammalia</taxon>
        <taxon>Eutheria</taxon>
        <taxon>Euarchontoglires</taxon>
        <taxon>Primates</taxon>
        <taxon>Haplorrhini</taxon>
        <taxon>Catarrhini</taxon>
        <taxon>Hominidae</taxon>
        <taxon>Pan</taxon>
    </lineage>
</organism>
<proteinExistence type="predicted"/>
<evidence type="ECO:0000313" key="3">
    <source>
        <dbReference type="Proteomes" id="UP000002277"/>
    </source>
</evidence>
<keyword evidence="1" id="KW-0472">Membrane</keyword>
<dbReference type="Ensembl" id="ENSPTRT00000088421.1">
    <property type="protein sequence ID" value="ENSPTRP00000073778.1"/>
    <property type="gene ID" value="ENSPTRG00000050237.1"/>
</dbReference>
<keyword evidence="1" id="KW-1133">Transmembrane helix</keyword>
<name>A0A2I3SAC2_PANTR</name>
<dbReference type="Bgee" id="ENSPTRG00000050237">
    <property type="expression patterns" value="Expressed in pituitary gland and 15 other cell types or tissues"/>
</dbReference>
<accession>A0A2I3SAC2</accession>
<keyword evidence="1" id="KW-0812">Transmembrane</keyword>
<reference evidence="2 3" key="1">
    <citation type="journal article" date="2005" name="Nature">
        <title>Initial sequence of the chimpanzee genome and comparison with the human genome.</title>
        <authorList>
            <consortium name="Chimpanzee sequencing and analysis consortium"/>
        </authorList>
    </citation>
    <scope>NUCLEOTIDE SEQUENCE [LARGE SCALE GENOMIC DNA]</scope>
</reference>
<reference evidence="2" key="2">
    <citation type="submission" date="2025-08" db="UniProtKB">
        <authorList>
            <consortium name="Ensembl"/>
        </authorList>
    </citation>
    <scope>IDENTIFICATION</scope>
</reference>
<protein>
    <submittedName>
        <fullName evidence="2">Uncharacterized protein</fullName>
    </submittedName>
</protein>
<evidence type="ECO:0000256" key="1">
    <source>
        <dbReference type="SAM" id="Phobius"/>
    </source>
</evidence>
<dbReference type="AlphaFoldDB" id="A0A2I3SAC2"/>
<evidence type="ECO:0000313" key="2">
    <source>
        <dbReference type="Ensembl" id="ENSPTRP00000073778.1"/>
    </source>
</evidence>
<dbReference type="Proteomes" id="UP000002277">
    <property type="component" value="Chromosome 13"/>
</dbReference>
<feature type="transmembrane region" description="Helical" evidence="1">
    <location>
        <begin position="45"/>
        <end position="66"/>
    </location>
</feature>
<reference evidence="2" key="3">
    <citation type="submission" date="2025-09" db="UniProtKB">
        <authorList>
            <consortium name="Ensembl"/>
        </authorList>
    </citation>
    <scope>IDENTIFICATION</scope>
</reference>
<dbReference type="InParanoid" id="A0A2I3SAC2"/>
<dbReference type="EMBL" id="AACZ04039768">
    <property type="status" value="NOT_ANNOTATED_CDS"/>
    <property type="molecule type" value="Genomic_DNA"/>
</dbReference>
<dbReference type="OMA" id="WLLTHMG"/>
<dbReference type="GeneTree" id="ENSGT00910000147020"/>
<keyword evidence="3" id="KW-1185">Reference proteome</keyword>
<sequence>MLTTPVDTLFSLTAAFYLRLCQVFCFPFQFSPTYTFCSFVYPVRFSVTLCYPLLFPFTVSSVAFLLNRSLVIWASPSFLSWLLIHMGD</sequence>